<keyword evidence="6" id="KW-1185">Reference proteome</keyword>
<dbReference type="EnsemblMetazoa" id="CapteT205593">
    <property type="protein sequence ID" value="CapteP205593"/>
    <property type="gene ID" value="CapteG205593"/>
</dbReference>
<evidence type="ECO:0000259" key="3">
    <source>
        <dbReference type="Pfam" id="PF00094"/>
    </source>
</evidence>
<dbReference type="OrthoDB" id="160294at2759"/>
<evidence type="ECO:0000313" key="5">
    <source>
        <dbReference type="EnsemblMetazoa" id="CapteP205593"/>
    </source>
</evidence>
<dbReference type="AlphaFoldDB" id="R7TX34"/>
<dbReference type="EMBL" id="AMQN01002058">
    <property type="status" value="NOT_ANNOTATED_CDS"/>
    <property type="molecule type" value="Genomic_DNA"/>
</dbReference>
<name>R7TX34_CAPTE</name>
<evidence type="ECO:0000256" key="1">
    <source>
        <dbReference type="ARBA" id="ARBA00023157"/>
    </source>
</evidence>
<reference evidence="4 6" key="2">
    <citation type="journal article" date="2013" name="Nature">
        <title>Insights into bilaterian evolution from three spiralian genomes.</title>
        <authorList>
            <person name="Simakov O."/>
            <person name="Marletaz F."/>
            <person name="Cho S.J."/>
            <person name="Edsinger-Gonzales E."/>
            <person name="Havlak P."/>
            <person name="Hellsten U."/>
            <person name="Kuo D.H."/>
            <person name="Larsson T."/>
            <person name="Lv J."/>
            <person name="Arendt D."/>
            <person name="Savage R."/>
            <person name="Osoegawa K."/>
            <person name="de Jong P."/>
            <person name="Grimwood J."/>
            <person name="Chapman J.A."/>
            <person name="Shapiro H."/>
            <person name="Aerts A."/>
            <person name="Otillar R.P."/>
            <person name="Terry A.Y."/>
            <person name="Boore J.L."/>
            <person name="Grigoriev I.V."/>
            <person name="Lindberg D.R."/>
            <person name="Seaver E.C."/>
            <person name="Weisblat D.A."/>
            <person name="Putnam N.H."/>
            <person name="Rokhsar D.S."/>
        </authorList>
    </citation>
    <scope>NUCLEOTIDE SEQUENCE</scope>
    <source>
        <strain evidence="4 6">I ESC-2004</strain>
    </source>
</reference>
<organism evidence="4">
    <name type="scientific">Capitella teleta</name>
    <name type="common">Polychaete worm</name>
    <dbReference type="NCBI Taxonomy" id="283909"/>
    <lineage>
        <taxon>Eukaryota</taxon>
        <taxon>Metazoa</taxon>
        <taxon>Spiralia</taxon>
        <taxon>Lophotrochozoa</taxon>
        <taxon>Annelida</taxon>
        <taxon>Polychaeta</taxon>
        <taxon>Sedentaria</taxon>
        <taxon>Scolecida</taxon>
        <taxon>Capitellidae</taxon>
        <taxon>Capitella</taxon>
    </lineage>
</organism>
<dbReference type="HOGENOM" id="CLU_078342_1_0_1"/>
<dbReference type="GO" id="GO:0031012">
    <property type="term" value="C:extracellular matrix"/>
    <property type="evidence" value="ECO:0007669"/>
    <property type="project" value="TreeGrafter"/>
</dbReference>
<dbReference type="InterPro" id="IPR050780">
    <property type="entry name" value="Mucin_vWF_Thrombospondin_sf"/>
</dbReference>
<keyword evidence="2" id="KW-0325">Glycoprotein</keyword>
<gene>
    <name evidence="4" type="ORF">CAPTEDRAFT_205593</name>
</gene>
<dbReference type="STRING" id="283909.R7TX34"/>
<sequence>MVFISAPPNICTCWGDPHCTGFSIPEILIHGSCRHVLASDNCAKTTLSTFKISGSFHKVKPTVQRSYVRTVHVEFKLKDGTPVVIQLPNDIKITWDGVKRVEISMPGSFKGSLCGICGEIDDSNMIIGGHDSTHQNDADGCAPKAASLPVNTWTTDVIEYGNSHYIAGDEDENDECREECGMNQEITMATDDATTTRIPYVHPKFIYKWVGNDV</sequence>
<dbReference type="PANTHER" id="PTHR11339">
    <property type="entry name" value="EXTRACELLULAR MATRIX GLYCOPROTEIN RELATED"/>
    <property type="match status" value="1"/>
</dbReference>
<evidence type="ECO:0000313" key="4">
    <source>
        <dbReference type="EMBL" id="ELT98478.1"/>
    </source>
</evidence>
<reference evidence="6" key="1">
    <citation type="submission" date="2012-12" db="EMBL/GenBank/DDBJ databases">
        <authorList>
            <person name="Hellsten U."/>
            <person name="Grimwood J."/>
            <person name="Chapman J.A."/>
            <person name="Shapiro H."/>
            <person name="Aerts A."/>
            <person name="Otillar R.P."/>
            <person name="Terry A.Y."/>
            <person name="Boore J.L."/>
            <person name="Simakov O."/>
            <person name="Marletaz F."/>
            <person name="Cho S.-J."/>
            <person name="Edsinger-Gonzales E."/>
            <person name="Havlak P."/>
            <person name="Kuo D.-H."/>
            <person name="Larsson T."/>
            <person name="Lv J."/>
            <person name="Arendt D."/>
            <person name="Savage R."/>
            <person name="Osoegawa K."/>
            <person name="de Jong P."/>
            <person name="Lindberg D.R."/>
            <person name="Seaver E.C."/>
            <person name="Weisblat D.A."/>
            <person name="Putnam N.H."/>
            <person name="Grigoriev I.V."/>
            <person name="Rokhsar D.S."/>
        </authorList>
    </citation>
    <scope>NUCLEOTIDE SEQUENCE</scope>
    <source>
        <strain evidence="6">I ESC-2004</strain>
    </source>
</reference>
<feature type="domain" description="VWFD" evidence="3">
    <location>
        <begin position="84"/>
        <end position="122"/>
    </location>
</feature>
<reference evidence="5" key="3">
    <citation type="submission" date="2015-06" db="UniProtKB">
        <authorList>
            <consortium name="EnsemblMetazoa"/>
        </authorList>
    </citation>
    <scope>IDENTIFICATION</scope>
</reference>
<dbReference type="Pfam" id="PF00094">
    <property type="entry name" value="VWD"/>
    <property type="match status" value="1"/>
</dbReference>
<keyword evidence="1" id="KW-1015">Disulfide bond</keyword>
<evidence type="ECO:0000256" key="2">
    <source>
        <dbReference type="ARBA" id="ARBA00023180"/>
    </source>
</evidence>
<dbReference type="Proteomes" id="UP000014760">
    <property type="component" value="Unassembled WGS sequence"/>
</dbReference>
<dbReference type="PANTHER" id="PTHR11339:SF373">
    <property type="entry name" value="VWFD DOMAIN-CONTAINING PROTEIN"/>
    <property type="match status" value="1"/>
</dbReference>
<proteinExistence type="predicted"/>
<accession>R7TX34</accession>
<evidence type="ECO:0000313" key="6">
    <source>
        <dbReference type="Proteomes" id="UP000014760"/>
    </source>
</evidence>
<protein>
    <recommendedName>
        <fullName evidence="3">VWFD domain-containing protein</fullName>
    </recommendedName>
</protein>
<dbReference type="GO" id="GO:0005615">
    <property type="term" value="C:extracellular space"/>
    <property type="evidence" value="ECO:0007669"/>
    <property type="project" value="TreeGrafter"/>
</dbReference>
<dbReference type="InterPro" id="IPR001846">
    <property type="entry name" value="VWF_type-D"/>
</dbReference>
<dbReference type="EMBL" id="KB307920">
    <property type="protein sequence ID" value="ELT98478.1"/>
    <property type="molecule type" value="Genomic_DNA"/>
</dbReference>